<organism evidence="2 3">
    <name type="scientific">Fasciolopsis buskii</name>
    <dbReference type="NCBI Taxonomy" id="27845"/>
    <lineage>
        <taxon>Eukaryota</taxon>
        <taxon>Metazoa</taxon>
        <taxon>Spiralia</taxon>
        <taxon>Lophotrochozoa</taxon>
        <taxon>Platyhelminthes</taxon>
        <taxon>Trematoda</taxon>
        <taxon>Digenea</taxon>
        <taxon>Plagiorchiida</taxon>
        <taxon>Echinostomata</taxon>
        <taxon>Echinostomatoidea</taxon>
        <taxon>Fasciolidae</taxon>
        <taxon>Fasciolopsis</taxon>
    </lineage>
</organism>
<comment type="caution">
    <text evidence="2">The sequence shown here is derived from an EMBL/GenBank/DDBJ whole genome shotgun (WGS) entry which is preliminary data.</text>
</comment>
<feature type="compositionally biased region" description="Polar residues" evidence="1">
    <location>
        <begin position="21"/>
        <end position="30"/>
    </location>
</feature>
<gene>
    <name evidence="2" type="ORF">FBUS_05881</name>
</gene>
<sequence>MNTHHLTELSTKIMDSKSFSDSRNPVPNELNDNQPLEIECFRALIQPSIVIPQSVSSNTTLSETKCSEKPEPGGMPDFSGHKVSSHRNRMKQGAHSSTTTGSELDSPRTLSQNKNTMSDGQILIDLDDCSRSAPFSYIVNTLYNRTTNLVDESTTCRALSSNVLRRFNDKLSAATHEASRFSKQVASLSIKVEERSQVNKRFRAKVKALLAISEKILSHLNALDYGSEVD</sequence>
<feature type="region of interest" description="Disordered" evidence="1">
    <location>
        <begin position="56"/>
        <end position="115"/>
    </location>
</feature>
<proteinExistence type="predicted"/>
<accession>A0A8E0RUM9</accession>
<reference evidence="2" key="1">
    <citation type="submission" date="2019-05" db="EMBL/GenBank/DDBJ databases">
        <title>Annotation for the trematode Fasciolopsis buski.</title>
        <authorList>
            <person name="Choi Y.-J."/>
        </authorList>
    </citation>
    <scope>NUCLEOTIDE SEQUENCE</scope>
    <source>
        <strain evidence="2">HT</strain>
        <tissue evidence="2">Whole worm</tissue>
    </source>
</reference>
<dbReference type="Proteomes" id="UP000728185">
    <property type="component" value="Unassembled WGS sequence"/>
</dbReference>
<evidence type="ECO:0000313" key="2">
    <source>
        <dbReference type="EMBL" id="KAA0192122.1"/>
    </source>
</evidence>
<evidence type="ECO:0000313" key="3">
    <source>
        <dbReference type="Proteomes" id="UP000728185"/>
    </source>
</evidence>
<feature type="compositionally biased region" description="Basic residues" evidence="1">
    <location>
        <begin position="83"/>
        <end position="92"/>
    </location>
</feature>
<feature type="region of interest" description="Disordered" evidence="1">
    <location>
        <begin position="1"/>
        <end position="30"/>
    </location>
</feature>
<dbReference type="EMBL" id="LUCM01005890">
    <property type="protein sequence ID" value="KAA0192122.1"/>
    <property type="molecule type" value="Genomic_DNA"/>
</dbReference>
<feature type="compositionally biased region" description="Polar residues" evidence="1">
    <location>
        <begin position="94"/>
        <end position="115"/>
    </location>
</feature>
<dbReference type="AlphaFoldDB" id="A0A8E0RUM9"/>
<keyword evidence="3" id="KW-1185">Reference proteome</keyword>
<dbReference type="OrthoDB" id="6240042at2759"/>
<feature type="compositionally biased region" description="Polar residues" evidence="1">
    <location>
        <begin position="1"/>
        <end position="10"/>
    </location>
</feature>
<name>A0A8E0RUM9_9TREM</name>
<evidence type="ECO:0000256" key="1">
    <source>
        <dbReference type="SAM" id="MobiDB-lite"/>
    </source>
</evidence>
<protein>
    <submittedName>
        <fullName evidence="2">Uncharacterized protein</fullName>
    </submittedName>
</protein>